<evidence type="ECO:0000313" key="15">
    <source>
        <dbReference type="RefSeq" id="XP_015868215.3"/>
    </source>
</evidence>
<comment type="similarity">
    <text evidence="2">Belongs to the TALE/BELL homeobox family.</text>
</comment>
<dbReference type="RefSeq" id="XP_015868218.1">
    <property type="nucleotide sequence ID" value="XM_016012732.2"/>
</dbReference>
<evidence type="ECO:0000313" key="19">
    <source>
        <dbReference type="RefSeq" id="XP_015900418.3"/>
    </source>
</evidence>
<dbReference type="SMART" id="SM00574">
    <property type="entry name" value="POX"/>
    <property type="match status" value="1"/>
</dbReference>
<dbReference type="PANTHER" id="PTHR11850">
    <property type="entry name" value="HOMEOBOX PROTEIN TRANSCRIPTION FACTORS"/>
    <property type="match status" value="1"/>
</dbReference>
<dbReference type="GO" id="GO:0005634">
    <property type="term" value="C:nucleus"/>
    <property type="evidence" value="ECO:0007669"/>
    <property type="project" value="UniProtKB-SubCell"/>
</dbReference>
<dbReference type="Pfam" id="PF07526">
    <property type="entry name" value="POX"/>
    <property type="match status" value="1"/>
</dbReference>
<reference evidence="12 14" key="1">
    <citation type="submission" date="2022-04" db="UniProtKB">
        <authorList>
            <consortium name="RefSeq"/>
        </authorList>
    </citation>
    <scope>IDENTIFICATION</scope>
    <source>
        <tissue evidence="12 14">In vitro plantlets</tissue>
        <tissue evidence="13 15">Seedling</tissue>
    </source>
</reference>
<feature type="region of interest" description="Disordered" evidence="9">
    <location>
        <begin position="76"/>
        <end position="100"/>
    </location>
</feature>
<keyword evidence="11" id="KW-1185">Reference proteome</keyword>
<keyword evidence="3" id="KW-0805">Transcription regulation</keyword>
<evidence type="ECO:0000313" key="14">
    <source>
        <dbReference type="RefSeq" id="XP_015868215.1"/>
    </source>
</evidence>
<dbReference type="GeneID" id="107405648"/>
<dbReference type="Pfam" id="PF05920">
    <property type="entry name" value="Homeobox_KN"/>
    <property type="match status" value="1"/>
</dbReference>
<dbReference type="RefSeq" id="XP_015868217.3">
    <property type="nucleotide sequence ID" value="XM_016012731.4"/>
</dbReference>
<comment type="subcellular location">
    <subcellularLocation>
        <location evidence="1 8">Nucleus</location>
    </subcellularLocation>
</comment>
<evidence type="ECO:0000313" key="21">
    <source>
        <dbReference type="RefSeq" id="XP_015900421.1"/>
    </source>
</evidence>
<dbReference type="FunFam" id="1.10.10.60:FF:000117">
    <property type="entry name" value="BEL1-like homeodomain protein 9"/>
    <property type="match status" value="1"/>
</dbReference>
<sequence length="703" mass="76100">MATYFHGNSEIQAADGLQTLVLMNPAGYVPYSDTPPPPPTAASNLIFLNSPNSLTHPPANLTHAPQSHTQQFVGIPLPSTASSQDPHSQSMHAHHHHEQLSALHGLMPRLQYNLWNSIDPSTAARETPRAQQGLSLSLSSQQPGYGSFRGGDREVAAPQSQAQAISGEDMRVSGGSASSVSGVTNGVSGMQSVLLSSKYLKAAQELLDEVVNVGNGIRTETSKKNGGQQSKIMGGESLAAVSCDGSVGGEGSGKRAADLSTAERQEIQMKKAKLISMLDEVDQRYRQYHQQMQIVISSFEQAAGIGSARTYTALALQTISKQFRCLKDAITGQIRAANKSLGEEDCLGGKIEGSRLKYVDHHLRQQRALQQLGMIQQNAWRPQRGLPERSVSVLRAWLFEHFLHPYPKDSDKHMLAKQTGLTRSQVSNWFINARVRLWKPMVEEMYLEEIKEQEQNGSADKLSKSNEDSGSKSTAPQEKSTTENQTTSFNSKQENSTTQNGPPGISISTPSTSPTGGNARNHSGFSLIGSSALEGIGIAQGSPKKPRSTEMLHSPNGVPSIGMDIKPGEVNNDQISIKFGDERQSRDGYSFMGSQTNFIGGFGQYPIGEIGRFDAEQFTPRFSGNGVSLTLGLPHCENLSLSGAHQSFLPNQNIQLGRRVDIGEANEFGSLNTPTPHSSAAFENINIQNRKRFAAQLLPDFVA</sequence>
<name>A0A6P4BCQ4_ZIZJJ</name>
<dbReference type="Gene3D" id="1.10.10.60">
    <property type="entry name" value="Homeodomain-like"/>
    <property type="match status" value="1"/>
</dbReference>
<evidence type="ECO:0000313" key="18">
    <source>
        <dbReference type="RefSeq" id="XP_015868218.1"/>
    </source>
</evidence>
<feature type="region of interest" description="Disordered" evidence="9">
    <location>
        <begin position="453"/>
        <end position="526"/>
    </location>
</feature>
<dbReference type="Proteomes" id="UP001652623">
    <property type="component" value="Chromosome 11"/>
</dbReference>
<feature type="compositionally biased region" description="Polar residues" evidence="9">
    <location>
        <begin position="471"/>
        <end position="500"/>
    </location>
</feature>
<gene>
    <name evidence="20 21 22" type="primary">LOC107433631</name>
    <name evidence="12 13 14 15 16 17 18 19" type="synonym">LOC107405648</name>
</gene>
<evidence type="ECO:0000313" key="20">
    <source>
        <dbReference type="RefSeq" id="XP_015900419.1"/>
    </source>
</evidence>
<evidence type="ECO:0000256" key="5">
    <source>
        <dbReference type="ARBA" id="ARBA00023155"/>
    </source>
</evidence>
<dbReference type="GO" id="GO:0003677">
    <property type="term" value="F:DNA binding"/>
    <property type="evidence" value="ECO:0007669"/>
    <property type="project" value="UniProtKB-UniRule"/>
</dbReference>
<dbReference type="RefSeq" id="XP_015868214.1">
    <property type="nucleotide sequence ID" value="XM_016012728.2"/>
</dbReference>
<feature type="compositionally biased region" description="Basic and acidic residues" evidence="9">
    <location>
        <begin position="461"/>
        <end position="470"/>
    </location>
</feature>
<accession>A0A6P4BCQ4</accession>
<dbReference type="RefSeq" id="XP_015868215.3">
    <property type="nucleotide sequence ID" value="XM_016012729.4"/>
</dbReference>
<dbReference type="InterPro" id="IPR009057">
    <property type="entry name" value="Homeodomain-like_sf"/>
</dbReference>
<dbReference type="InterPro" id="IPR008422">
    <property type="entry name" value="KN_HD"/>
</dbReference>
<dbReference type="InterPro" id="IPR006563">
    <property type="entry name" value="POX_dom"/>
</dbReference>
<protein>
    <submittedName>
        <fullName evidence="12 13">BEL1-like homeodomain protein 1</fullName>
    </submittedName>
</protein>
<evidence type="ECO:0000256" key="9">
    <source>
        <dbReference type="SAM" id="MobiDB-lite"/>
    </source>
</evidence>
<dbReference type="KEGG" id="zju:107405648"/>
<organism evidence="22">
    <name type="scientific">Ziziphus jujuba</name>
    <name type="common">Chinese jujube</name>
    <name type="synonym">Ziziphus sativa</name>
    <dbReference type="NCBI Taxonomy" id="326968"/>
    <lineage>
        <taxon>Eukaryota</taxon>
        <taxon>Viridiplantae</taxon>
        <taxon>Streptophyta</taxon>
        <taxon>Embryophyta</taxon>
        <taxon>Tracheophyta</taxon>
        <taxon>Spermatophyta</taxon>
        <taxon>Magnoliopsida</taxon>
        <taxon>eudicotyledons</taxon>
        <taxon>Gunneridae</taxon>
        <taxon>Pentapetalae</taxon>
        <taxon>rosids</taxon>
        <taxon>fabids</taxon>
        <taxon>Rosales</taxon>
        <taxon>Rhamnaceae</taxon>
        <taxon>Paliureae</taxon>
        <taxon>Ziziphus</taxon>
    </lineage>
</organism>
<dbReference type="GO" id="GO:0006355">
    <property type="term" value="P:regulation of DNA-templated transcription"/>
    <property type="evidence" value="ECO:0007669"/>
    <property type="project" value="InterPro"/>
</dbReference>
<evidence type="ECO:0000256" key="2">
    <source>
        <dbReference type="ARBA" id="ARBA00006454"/>
    </source>
</evidence>
<dbReference type="RefSeq" id="XP_015868215.1">
    <property type="nucleotide sequence ID" value="XM_016012729.2"/>
</dbReference>
<feature type="compositionally biased region" description="Low complexity" evidence="9">
    <location>
        <begin position="501"/>
        <end position="517"/>
    </location>
</feature>
<evidence type="ECO:0000256" key="8">
    <source>
        <dbReference type="PROSITE-ProRule" id="PRU00108"/>
    </source>
</evidence>
<evidence type="ECO:0000259" key="10">
    <source>
        <dbReference type="PROSITE" id="PS50071"/>
    </source>
</evidence>
<keyword evidence="7 8" id="KW-0539">Nucleus</keyword>
<keyword evidence="6" id="KW-0804">Transcription</keyword>
<proteinExistence type="inferred from homology"/>
<dbReference type="AlphaFoldDB" id="A0A6P4BCQ4"/>
<dbReference type="RefSeq" id="XP_015900421.1">
    <property type="nucleotide sequence ID" value="XM_016044935.2"/>
</dbReference>
<keyword evidence="5 8" id="KW-0371">Homeobox</keyword>
<feature type="region of interest" description="Disordered" evidence="9">
    <location>
        <begin position="123"/>
        <end position="149"/>
    </location>
</feature>
<feature type="compositionally biased region" description="Low complexity" evidence="9">
    <location>
        <begin position="131"/>
        <end position="146"/>
    </location>
</feature>
<keyword evidence="4 8" id="KW-0238">DNA-binding</keyword>
<evidence type="ECO:0000256" key="7">
    <source>
        <dbReference type="ARBA" id="ARBA00023242"/>
    </source>
</evidence>
<evidence type="ECO:0000313" key="11">
    <source>
        <dbReference type="Proteomes" id="UP001652623"/>
    </source>
</evidence>
<dbReference type="RefSeq" id="XP_015900422.1">
    <property type="nucleotide sequence ID" value="XM_016044936.2"/>
</dbReference>
<dbReference type="CDD" id="cd00086">
    <property type="entry name" value="homeodomain"/>
    <property type="match status" value="1"/>
</dbReference>
<evidence type="ECO:0000313" key="22">
    <source>
        <dbReference type="RefSeq" id="XP_015900422.1"/>
    </source>
</evidence>
<evidence type="ECO:0000313" key="16">
    <source>
        <dbReference type="RefSeq" id="XP_015868216.1"/>
    </source>
</evidence>
<evidence type="ECO:0000256" key="1">
    <source>
        <dbReference type="ARBA" id="ARBA00004123"/>
    </source>
</evidence>
<dbReference type="SMART" id="SM00389">
    <property type="entry name" value="HOX"/>
    <property type="match status" value="1"/>
</dbReference>
<evidence type="ECO:0000313" key="13">
    <source>
        <dbReference type="RefSeq" id="XP_015868214.3"/>
    </source>
</evidence>
<evidence type="ECO:0000256" key="4">
    <source>
        <dbReference type="ARBA" id="ARBA00023125"/>
    </source>
</evidence>
<dbReference type="InterPro" id="IPR001356">
    <property type="entry name" value="HD"/>
</dbReference>
<evidence type="ECO:0000313" key="12">
    <source>
        <dbReference type="RefSeq" id="XP_015868214.1"/>
    </source>
</evidence>
<dbReference type="RefSeq" id="XP_015900419.1">
    <property type="nucleotide sequence ID" value="XM_016044933.2"/>
</dbReference>
<dbReference type="SUPFAM" id="SSF46689">
    <property type="entry name" value="Homeodomain-like"/>
    <property type="match status" value="1"/>
</dbReference>
<dbReference type="RefSeq" id="XP_015868214.3">
    <property type="nucleotide sequence ID" value="XM_016012728.4"/>
</dbReference>
<dbReference type="RefSeq" id="XP_015868216.1">
    <property type="nucleotide sequence ID" value="XM_016012730.2"/>
</dbReference>
<dbReference type="InterPro" id="IPR050224">
    <property type="entry name" value="TALE_homeobox"/>
</dbReference>
<dbReference type="RefSeq" id="XP_015900418.3">
    <property type="nucleotide sequence ID" value="XM_016044932.4"/>
</dbReference>
<evidence type="ECO:0000313" key="17">
    <source>
        <dbReference type="RefSeq" id="XP_015868217.3"/>
    </source>
</evidence>
<feature type="DNA-binding region" description="Homeobox" evidence="8">
    <location>
        <begin position="379"/>
        <end position="441"/>
    </location>
</feature>
<evidence type="ECO:0000256" key="6">
    <source>
        <dbReference type="ARBA" id="ARBA00023163"/>
    </source>
</evidence>
<dbReference type="PROSITE" id="PS50071">
    <property type="entry name" value="HOMEOBOX_2"/>
    <property type="match status" value="1"/>
</dbReference>
<evidence type="ECO:0000256" key="3">
    <source>
        <dbReference type="ARBA" id="ARBA00023015"/>
    </source>
</evidence>
<feature type="domain" description="Homeobox" evidence="10">
    <location>
        <begin position="377"/>
        <end position="440"/>
    </location>
</feature>